<dbReference type="OrthoDB" id="9799225at2"/>
<dbReference type="PANTHER" id="PTHR21716">
    <property type="entry name" value="TRANSMEMBRANE PROTEIN"/>
    <property type="match status" value="1"/>
</dbReference>
<evidence type="ECO:0000256" key="7">
    <source>
        <dbReference type="SAM" id="Phobius"/>
    </source>
</evidence>
<name>A0A3N5DRR5_9SPHN</name>
<feature type="transmembrane region" description="Helical" evidence="7">
    <location>
        <begin position="103"/>
        <end position="125"/>
    </location>
</feature>
<comment type="subcellular location">
    <subcellularLocation>
        <location evidence="1">Membrane</location>
        <topology evidence="1">Multi-pass membrane protein</topology>
    </subcellularLocation>
</comment>
<feature type="transmembrane region" description="Helical" evidence="7">
    <location>
        <begin position="330"/>
        <end position="359"/>
    </location>
</feature>
<sequence length="461" mass="48994">MATSPTARSTIPPPTAPSLKNWTRWPPAGAKPRRRSEPGASDSPGRRRRACHSRSEPVIGSDAAAGNDRTEDRPATASAEPPAGAGTPGLLRHRRLTFAAQEVRLISSLVVLIAIGLFLALPFVLSIGSVVFLPLVAALILTIILSPLADKLAIWGVPNYLSSLLSLLVFLGIVALALTAVFSPAAVLLDRVPAMVEQVGRHFAALQDNFDWVADINDQIVDLAGTDEGQQVVIASPSMLEQVAFATPTVLLETLLTFLMAFFMIEARIRLRRRLLLDRQQVGASLKAARAIREVQDRVAAYILTVALINVGVGVVVAVAAWAMGMDAPIMWGGLATLLNFVPYVGPIAMIALLGLFGLGTSASPFVGMIPAAAYLSLHTIEANVITPSILGARFTMNPVLILLALTYFGWIWGVAGALLSVPILLTLTALIDHLGRPNLIGFIFGEPLFASDPLSSEPEP</sequence>
<reference evidence="8 9" key="1">
    <citation type="submission" date="2018-11" db="EMBL/GenBank/DDBJ databases">
        <title>Erythrobacter spongiae sp. nov., isolated from a marine sponge.</title>
        <authorList>
            <person name="Zhuang L."/>
            <person name="Luo L."/>
        </authorList>
    </citation>
    <scope>NUCLEOTIDE SEQUENCE [LARGE SCALE GENOMIC DNA]</scope>
    <source>
        <strain evidence="8 9">HN-E23</strain>
    </source>
</reference>
<dbReference type="AlphaFoldDB" id="A0A3N5DRR5"/>
<dbReference type="GO" id="GO:0055085">
    <property type="term" value="P:transmembrane transport"/>
    <property type="evidence" value="ECO:0007669"/>
    <property type="project" value="TreeGrafter"/>
</dbReference>
<dbReference type="PANTHER" id="PTHR21716:SF16">
    <property type="entry name" value="BLL1467 PROTEIN"/>
    <property type="match status" value="1"/>
</dbReference>
<dbReference type="Pfam" id="PF01594">
    <property type="entry name" value="AI-2E_transport"/>
    <property type="match status" value="1"/>
</dbReference>
<organism evidence="8 9">
    <name type="scientific">Aurantiacibacter spongiae</name>
    <dbReference type="NCBI Taxonomy" id="2488860"/>
    <lineage>
        <taxon>Bacteria</taxon>
        <taxon>Pseudomonadati</taxon>
        <taxon>Pseudomonadota</taxon>
        <taxon>Alphaproteobacteria</taxon>
        <taxon>Sphingomonadales</taxon>
        <taxon>Erythrobacteraceae</taxon>
        <taxon>Aurantiacibacter</taxon>
    </lineage>
</organism>
<comment type="caution">
    <text evidence="8">The sequence shown here is derived from an EMBL/GenBank/DDBJ whole genome shotgun (WGS) entry which is preliminary data.</text>
</comment>
<dbReference type="GO" id="GO:0016020">
    <property type="term" value="C:membrane"/>
    <property type="evidence" value="ECO:0007669"/>
    <property type="project" value="UniProtKB-SubCell"/>
</dbReference>
<accession>A0A3N5DRR5</accession>
<proteinExistence type="inferred from homology"/>
<evidence type="ECO:0000256" key="6">
    <source>
        <dbReference type="SAM" id="MobiDB-lite"/>
    </source>
</evidence>
<evidence type="ECO:0000256" key="5">
    <source>
        <dbReference type="ARBA" id="ARBA00023136"/>
    </source>
</evidence>
<evidence type="ECO:0000256" key="4">
    <source>
        <dbReference type="ARBA" id="ARBA00022989"/>
    </source>
</evidence>
<protein>
    <submittedName>
        <fullName evidence="8">AI-2E family transporter</fullName>
    </submittedName>
</protein>
<evidence type="ECO:0000256" key="3">
    <source>
        <dbReference type="ARBA" id="ARBA00022692"/>
    </source>
</evidence>
<keyword evidence="9" id="KW-1185">Reference proteome</keyword>
<evidence type="ECO:0000256" key="1">
    <source>
        <dbReference type="ARBA" id="ARBA00004141"/>
    </source>
</evidence>
<dbReference type="Proteomes" id="UP000275232">
    <property type="component" value="Unassembled WGS sequence"/>
</dbReference>
<keyword evidence="5 7" id="KW-0472">Membrane</keyword>
<gene>
    <name evidence="8" type="ORF">EG799_09860</name>
</gene>
<feature type="transmembrane region" description="Helical" evidence="7">
    <location>
        <begin position="299"/>
        <end position="324"/>
    </location>
</feature>
<dbReference type="InterPro" id="IPR002549">
    <property type="entry name" value="AI-2E-like"/>
</dbReference>
<comment type="similarity">
    <text evidence="2">Belongs to the autoinducer-2 exporter (AI-2E) (TC 2.A.86) family.</text>
</comment>
<keyword evidence="4 7" id="KW-1133">Transmembrane helix</keyword>
<feature type="transmembrane region" description="Helical" evidence="7">
    <location>
        <begin position="243"/>
        <end position="265"/>
    </location>
</feature>
<keyword evidence="3 7" id="KW-0812">Transmembrane</keyword>
<feature type="transmembrane region" description="Helical" evidence="7">
    <location>
        <begin position="161"/>
        <end position="182"/>
    </location>
</feature>
<evidence type="ECO:0000313" key="9">
    <source>
        <dbReference type="Proteomes" id="UP000275232"/>
    </source>
</evidence>
<feature type="transmembrane region" description="Helical" evidence="7">
    <location>
        <begin position="131"/>
        <end position="149"/>
    </location>
</feature>
<feature type="transmembrane region" description="Helical" evidence="7">
    <location>
        <begin position="411"/>
        <end position="432"/>
    </location>
</feature>
<dbReference type="EMBL" id="RPFZ01000001">
    <property type="protein sequence ID" value="RPF71891.1"/>
    <property type="molecule type" value="Genomic_DNA"/>
</dbReference>
<feature type="region of interest" description="Disordered" evidence="6">
    <location>
        <begin position="1"/>
        <end position="88"/>
    </location>
</feature>
<evidence type="ECO:0000313" key="8">
    <source>
        <dbReference type="EMBL" id="RPF71891.1"/>
    </source>
</evidence>
<evidence type="ECO:0000256" key="2">
    <source>
        <dbReference type="ARBA" id="ARBA00009773"/>
    </source>
</evidence>